<dbReference type="RefSeq" id="WP_183963651.1">
    <property type="nucleotide sequence ID" value="NZ_BAABBZ010000014.1"/>
</dbReference>
<keyword evidence="1" id="KW-0472">Membrane</keyword>
<feature type="transmembrane region" description="Helical" evidence="1">
    <location>
        <begin position="37"/>
        <end position="57"/>
    </location>
</feature>
<comment type="caution">
    <text evidence="2">The sequence shown here is derived from an EMBL/GenBank/DDBJ whole genome shotgun (WGS) entry which is preliminary data.</text>
</comment>
<organism evidence="2 3">
    <name type="scientific">Sagittula marina</name>
    <dbReference type="NCBI Taxonomy" id="943940"/>
    <lineage>
        <taxon>Bacteria</taxon>
        <taxon>Pseudomonadati</taxon>
        <taxon>Pseudomonadota</taxon>
        <taxon>Alphaproteobacteria</taxon>
        <taxon>Rhodobacterales</taxon>
        <taxon>Roseobacteraceae</taxon>
        <taxon>Sagittula</taxon>
    </lineage>
</organism>
<sequence length="174" mass="18892">MIRPEVKQGLRRWQEVLVGAAVAALGLYWALFTGGGVLHWIGWLVCAVGCGLGVAGVQRARFRQGSDGPGVVQVIERRVSYFGPLNGGLVDLEAMTSLLLDPTEKPPHWVMRVPGQEPLHIPLTAKGADQLFDAFASLPGIQTEHMLRQMHGDPVGPVVIWRTPAAQDAPIRLH</sequence>
<keyword evidence="1" id="KW-0812">Transmembrane</keyword>
<keyword evidence="3" id="KW-1185">Reference proteome</keyword>
<name>A0A7W6DK78_9RHOB</name>
<keyword evidence="1" id="KW-1133">Transmembrane helix</keyword>
<dbReference type="EMBL" id="JACIEJ010000002">
    <property type="protein sequence ID" value="MBB3984760.1"/>
    <property type="molecule type" value="Genomic_DNA"/>
</dbReference>
<accession>A0A7W6DK78</accession>
<evidence type="ECO:0000313" key="2">
    <source>
        <dbReference type="EMBL" id="MBB3984760.1"/>
    </source>
</evidence>
<gene>
    <name evidence="2" type="ORF">GGQ68_001076</name>
</gene>
<evidence type="ECO:0000256" key="1">
    <source>
        <dbReference type="SAM" id="Phobius"/>
    </source>
</evidence>
<feature type="transmembrane region" description="Helical" evidence="1">
    <location>
        <begin position="12"/>
        <end position="31"/>
    </location>
</feature>
<dbReference type="AlphaFoldDB" id="A0A7W6DK78"/>
<reference evidence="2 3" key="1">
    <citation type="submission" date="2020-08" db="EMBL/GenBank/DDBJ databases">
        <title>Genomic Encyclopedia of Type Strains, Phase IV (KMG-IV): sequencing the most valuable type-strain genomes for metagenomic binning, comparative biology and taxonomic classification.</title>
        <authorList>
            <person name="Goeker M."/>
        </authorList>
    </citation>
    <scope>NUCLEOTIDE SEQUENCE [LARGE SCALE GENOMIC DNA]</scope>
    <source>
        <strain evidence="2 3">DSM 102235</strain>
    </source>
</reference>
<dbReference type="Proteomes" id="UP000541426">
    <property type="component" value="Unassembled WGS sequence"/>
</dbReference>
<proteinExistence type="predicted"/>
<protein>
    <submittedName>
        <fullName evidence="2">Uncharacterized protein</fullName>
    </submittedName>
</protein>
<evidence type="ECO:0000313" key="3">
    <source>
        <dbReference type="Proteomes" id="UP000541426"/>
    </source>
</evidence>